<feature type="compositionally biased region" description="Low complexity" evidence="1">
    <location>
        <begin position="79"/>
        <end position="90"/>
    </location>
</feature>
<organism evidence="2 3">
    <name type="scientific">Galerina marginata (strain CBS 339.88)</name>
    <dbReference type="NCBI Taxonomy" id="685588"/>
    <lineage>
        <taxon>Eukaryota</taxon>
        <taxon>Fungi</taxon>
        <taxon>Dikarya</taxon>
        <taxon>Basidiomycota</taxon>
        <taxon>Agaricomycotina</taxon>
        <taxon>Agaricomycetes</taxon>
        <taxon>Agaricomycetidae</taxon>
        <taxon>Agaricales</taxon>
        <taxon>Agaricineae</taxon>
        <taxon>Strophariaceae</taxon>
        <taxon>Galerina</taxon>
    </lineage>
</organism>
<keyword evidence="3" id="KW-1185">Reference proteome</keyword>
<feature type="compositionally biased region" description="Low complexity" evidence="1">
    <location>
        <begin position="98"/>
        <end position="113"/>
    </location>
</feature>
<evidence type="ECO:0000256" key="1">
    <source>
        <dbReference type="SAM" id="MobiDB-lite"/>
    </source>
</evidence>
<evidence type="ECO:0000313" key="3">
    <source>
        <dbReference type="Proteomes" id="UP000027222"/>
    </source>
</evidence>
<name>A0A067SB64_GALM3</name>
<reference evidence="3" key="1">
    <citation type="journal article" date="2014" name="Proc. Natl. Acad. Sci. U.S.A.">
        <title>Extensive sampling of basidiomycete genomes demonstrates inadequacy of the white-rot/brown-rot paradigm for wood decay fungi.</title>
        <authorList>
            <person name="Riley R."/>
            <person name="Salamov A.A."/>
            <person name="Brown D.W."/>
            <person name="Nagy L.G."/>
            <person name="Floudas D."/>
            <person name="Held B.W."/>
            <person name="Levasseur A."/>
            <person name="Lombard V."/>
            <person name="Morin E."/>
            <person name="Otillar R."/>
            <person name="Lindquist E.A."/>
            <person name="Sun H."/>
            <person name="LaButti K.M."/>
            <person name="Schmutz J."/>
            <person name="Jabbour D."/>
            <person name="Luo H."/>
            <person name="Baker S.E."/>
            <person name="Pisabarro A.G."/>
            <person name="Walton J.D."/>
            <person name="Blanchette R.A."/>
            <person name="Henrissat B."/>
            <person name="Martin F."/>
            <person name="Cullen D."/>
            <person name="Hibbett D.S."/>
            <person name="Grigoriev I.V."/>
        </authorList>
    </citation>
    <scope>NUCLEOTIDE SEQUENCE [LARGE SCALE GENOMIC DNA]</scope>
    <source>
        <strain evidence="3">CBS 339.88</strain>
    </source>
</reference>
<accession>A0A067SB64</accession>
<proteinExistence type="predicted"/>
<feature type="compositionally biased region" description="Polar residues" evidence="1">
    <location>
        <begin position="29"/>
        <end position="38"/>
    </location>
</feature>
<dbReference type="Proteomes" id="UP000027222">
    <property type="component" value="Unassembled WGS sequence"/>
</dbReference>
<feature type="region of interest" description="Disordered" evidence="1">
    <location>
        <begin position="1"/>
        <end position="90"/>
    </location>
</feature>
<protein>
    <submittedName>
        <fullName evidence="2">Uncharacterized protein</fullName>
    </submittedName>
</protein>
<dbReference type="AlphaFoldDB" id="A0A067SB64"/>
<gene>
    <name evidence="2" type="ORF">GALMADRAFT_216661</name>
</gene>
<sequence>MSDEKEALSNSTPAPTPPQEAPPAYESLVLTNPSTNPNGPRDTWRRIGPLTQQPITLPNGPTPPPFRPPASTQKGHTRSLSSSSTSSLKGKKSWFNFSSSNAPNASSTQSASSRTVSEVRTTVCGLVRNLVVGPQEQNGLGSLSPASLGILQSCAEACSTHSMSLSGILQEKFIESHSPLYWAIVKRPPKPEPQTHNLLDRDEVAEPESTEEESDLLGALLSHSTPLSTETITELRLGCLATSDQATFQRLRLLIPQFSSISGSDQILLGASLPADDVTVEIGSGNDGAFAVNVQVPQFHKRMMISREIGLEFVARNRLWRFLFMITPDDAWYGPPPGSWCVSVSMQEPSPPTWLDARLVLPNATTNGSPKPETVNPPPVLRLKSKQMMEAPRNGVSATQVVVALEENPAFASLQYSGSSYIPADEKLTVRLEAKLRKPVLDSEDWVVS</sequence>
<dbReference type="EMBL" id="KL142417">
    <property type="protein sequence ID" value="KDR67207.1"/>
    <property type="molecule type" value="Genomic_DNA"/>
</dbReference>
<dbReference type="HOGENOM" id="CLU_026023_0_0_1"/>
<dbReference type="OrthoDB" id="2959034at2759"/>
<evidence type="ECO:0000313" key="2">
    <source>
        <dbReference type="EMBL" id="KDR67207.1"/>
    </source>
</evidence>
<feature type="region of interest" description="Disordered" evidence="1">
    <location>
        <begin position="98"/>
        <end position="117"/>
    </location>
</feature>